<proteinExistence type="predicted"/>
<sequence>MSNQVQPDNRTRLLVSIVNYRVPNLTIDCLHSLVSEVQALPGTKVVVVDNNSGDDSVKQISAAIKKNGWEDWASLIQSKQNGGYSFGNNLAIRPTLRFTHPPSYFMILNPDTQVRTNAFKALLDFMEQHLDVGIAGCSFETVDGEPKKLAFRFPSVLSELDSSLRLGIVTKLLSNWVVPRTMGDEACQVDWVPGTAMLVRRQVFESVGLMDEEYFLFYEETDLCLRAKRAGWSCWYVPQSRIMNIGGQSRKKDNSSHSKRRPQYWFESRRRYFLNNHGLLYAVLADAAWILGFVLLKWRWGIQNKSDTDPPKLFNDFLRNSVFFKGGVLRPIKTK</sequence>
<protein>
    <submittedName>
        <fullName evidence="2">Glycosyltransferase family 2 protein</fullName>
    </submittedName>
</protein>
<evidence type="ECO:0000313" key="2">
    <source>
        <dbReference type="EMBL" id="NER29711.1"/>
    </source>
</evidence>
<comment type="caution">
    <text evidence="2">The sequence shown here is derived from an EMBL/GenBank/DDBJ whole genome shotgun (WGS) entry which is preliminary data.</text>
</comment>
<keyword evidence="2" id="KW-0808">Transferase</keyword>
<keyword evidence="1" id="KW-0812">Transmembrane</keyword>
<keyword evidence="1" id="KW-1133">Transmembrane helix</keyword>
<dbReference type="Gene3D" id="3.90.550.10">
    <property type="entry name" value="Spore Coat Polysaccharide Biosynthesis Protein SpsA, Chain A"/>
    <property type="match status" value="1"/>
</dbReference>
<dbReference type="CDD" id="cd04186">
    <property type="entry name" value="GT_2_like_c"/>
    <property type="match status" value="1"/>
</dbReference>
<keyword evidence="1" id="KW-0472">Membrane</keyword>
<dbReference type="SUPFAM" id="SSF53448">
    <property type="entry name" value="Nucleotide-diphospho-sugar transferases"/>
    <property type="match status" value="1"/>
</dbReference>
<dbReference type="InterPro" id="IPR029044">
    <property type="entry name" value="Nucleotide-diphossugar_trans"/>
</dbReference>
<evidence type="ECO:0000256" key="1">
    <source>
        <dbReference type="SAM" id="Phobius"/>
    </source>
</evidence>
<dbReference type="Pfam" id="PF13641">
    <property type="entry name" value="Glyco_tranf_2_3"/>
    <property type="match status" value="1"/>
</dbReference>
<reference evidence="2" key="1">
    <citation type="submission" date="2019-11" db="EMBL/GenBank/DDBJ databases">
        <title>Genomic insights into an expanded diversity of filamentous marine cyanobacteria reveals the extraordinary biosynthetic potential of Moorea and Okeania.</title>
        <authorList>
            <person name="Ferreira Leao T."/>
            <person name="Wang M."/>
            <person name="Moss N."/>
            <person name="Da Silva R."/>
            <person name="Sanders J."/>
            <person name="Nurk S."/>
            <person name="Gurevich A."/>
            <person name="Humphrey G."/>
            <person name="Reher R."/>
            <person name="Zhu Q."/>
            <person name="Belda-Ferre P."/>
            <person name="Glukhov E."/>
            <person name="Rex R."/>
            <person name="Dorrestein P.C."/>
            <person name="Knight R."/>
            <person name="Pevzner P."/>
            <person name="Gerwick W.H."/>
            <person name="Gerwick L."/>
        </authorList>
    </citation>
    <scope>NUCLEOTIDE SEQUENCE</scope>
    <source>
        <strain evidence="2">SIO1C4</strain>
    </source>
</reference>
<dbReference type="PANTHER" id="PTHR43179:SF7">
    <property type="entry name" value="RHAMNOSYLTRANSFERASE WBBL"/>
    <property type="match status" value="1"/>
</dbReference>
<dbReference type="EMBL" id="JAAHFQ010000417">
    <property type="protein sequence ID" value="NER29711.1"/>
    <property type="molecule type" value="Genomic_DNA"/>
</dbReference>
<accession>A0A6B3NJB8</accession>
<feature type="transmembrane region" description="Helical" evidence="1">
    <location>
        <begin position="278"/>
        <end position="296"/>
    </location>
</feature>
<dbReference type="GO" id="GO:0016740">
    <property type="term" value="F:transferase activity"/>
    <property type="evidence" value="ECO:0007669"/>
    <property type="project" value="UniProtKB-KW"/>
</dbReference>
<gene>
    <name evidence="2" type="ORF">F6J89_19365</name>
</gene>
<organism evidence="2">
    <name type="scientific">Symploca sp. SIO1C4</name>
    <dbReference type="NCBI Taxonomy" id="2607765"/>
    <lineage>
        <taxon>Bacteria</taxon>
        <taxon>Bacillati</taxon>
        <taxon>Cyanobacteriota</taxon>
        <taxon>Cyanophyceae</taxon>
        <taxon>Coleofasciculales</taxon>
        <taxon>Coleofasciculaceae</taxon>
        <taxon>Symploca</taxon>
    </lineage>
</organism>
<dbReference type="PANTHER" id="PTHR43179">
    <property type="entry name" value="RHAMNOSYLTRANSFERASE WBBL"/>
    <property type="match status" value="1"/>
</dbReference>
<dbReference type="AlphaFoldDB" id="A0A6B3NJB8"/>
<name>A0A6B3NJB8_9CYAN</name>